<dbReference type="OrthoDB" id="2499098at2759"/>
<reference evidence="2 3" key="1">
    <citation type="submission" date="2015-08" db="EMBL/GenBank/DDBJ databases">
        <title>Next Generation Sequencing and Analysis of the Genome of Puccinia sorghi L Schw, the Causal Agent of Maize Common Rust.</title>
        <authorList>
            <person name="Rochi L."/>
            <person name="Burguener G."/>
            <person name="Darino M."/>
            <person name="Turjanski A."/>
            <person name="Kreff E."/>
            <person name="Dieguez M.J."/>
            <person name="Sacco F."/>
        </authorList>
    </citation>
    <scope>NUCLEOTIDE SEQUENCE [LARGE SCALE GENOMIC DNA]</scope>
    <source>
        <strain evidence="2 3">RO10H11247</strain>
    </source>
</reference>
<evidence type="ECO:0000256" key="1">
    <source>
        <dbReference type="SAM" id="MobiDB-lite"/>
    </source>
</evidence>
<protein>
    <submittedName>
        <fullName evidence="2">Uncharacterized protein</fullName>
    </submittedName>
</protein>
<name>A0A0L6V0U5_9BASI</name>
<feature type="region of interest" description="Disordered" evidence="1">
    <location>
        <begin position="36"/>
        <end position="73"/>
    </location>
</feature>
<accession>A0A0L6V0U5</accession>
<gene>
    <name evidence="2" type="ORF">VP01_2969g1</name>
</gene>
<dbReference type="GO" id="GO:0046523">
    <property type="term" value="F:S-methyl-5-thioribose-1-phosphate isomerase activity"/>
    <property type="evidence" value="ECO:0007669"/>
    <property type="project" value="TreeGrafter"/>
</dbReference>
<dbReference type="STRING" id="27349.A0A0L6V0U5"/>
<keyword evidence="3" id="KW-1185">Reference proteome</keyword>
<sequence>MVIGLPPGVEVGGHIPRGTLIRHWTLLHSASADKMFPMLGPPRPKKKNKKTVRVIEPQPNEEKEQKEKQGSIASNQAIYQPTISSSLSSDKLPTISLQTLIVISFITRFPLKKNKGQGSVILLPHKHNPKLTKTKPPSVSFIRSEILFFKPKTTLTPSESHHCALKWSAPSLHHKKHGTHHLPSKTINSVPKNTQGTASKWTFLFIDGGPLEEYTSDQLSLRSIKRHLSPPDDRLVKVRSSKPLKWDPRTTLVSVIYRLQEIDRKKDEEWIKIDVESHYWSKIYGFHSAIENNLVSTALAAVSFPIAFNVGFEEIAQQDPHTRSDIVTLKALETLYLSVQAGYARDVSNLSHAEGFKFYPQTAEPLKKVGNSDRDFKRRIWAYWTEVGVVLFSILFEKVLCWHLISCRSAYKVSISYALNKILATLRPEVRNDKVNVEDLEKRMVDAIGIEADRCRQSVENIVKHAVFEILHAPDHLSHNDSITSIQIFTLGSSSATHEALSQLGMSRFSDPGVPVKHFITQSRWKPGLAHEKSIEGLKITIAENRPLHEGVILANKLNELIDVYQAPRPAPPKLNLLKQASSIGSLNKLLESKDWYLNAQHQKFLESLEDHHVPLNGLFSHTPAIGHDGDENGHLGDLLER</sequence>
<dbReference type="EMBL" id="LAVV01007911">
    <property type="protein sequence ID" value="KNZ54349.1"/>
    <property type="molecule type" value="Genomic_DNA"/>
</dbReference>
<feature type="compositionally biased region" description="Basic residues" evidence="1">
    <location>
        <begin position="43"/>
        <end position="52"/>
    </location>
</feature>
<dbReference type="Proteomes" id="UP000037035">
    <property type="component" value="Unassembled WGS sequence"/>
</dbReference>
<dbReference type="PANTHER" id="PTHR43475">
    <property type="entry name" value="METHYLTHIORIBOSE-1-PHOSPHATE ISOMERASE"/>
    <property type="match status" value="1"/>
</dbReference>
<evidence type="ECO:0000313" key="3">
    <source>
        <dbReference type="Proteomes" id="UP000037035"/>
    </source>
</evidence>
<feature type="region of interest" description="Disordered" evidence="1">
    <location>
        <begin position="623"/>
        <end position="642"/>
    </location>
</feature>
<comment type="caution">
    <text evidence="2">The sequence shown here is derived from an EMBL/GenBank/DDBJ whole genome shotgun (WGS) entry which is preliminary data.</text>
</comment>
<feature type="compositionally biased region" description="Basic and acidic residues" evidence="1">
    <location>
        <begin position="628"/>
        <end position="642"/>
    </location>
</feature>
<dbReference type="AlphaFoldDB" id="A0A0L6V0U5"/>
<dbReference type="GO" id="GO:0019509">
    <property type="term" value="P:L-methionine salvage from methylthioadenosine"/>
    <property type="evidence" value="ECO:0007669"/>
    <property type="project" value="TreeGrafter"/>
</dbReference>
<dbReference type="PANTHER" id="PTHR43475:SF3">
    <property type="entry name" value="TRANSLATION INITIATION FACTOR EIF-2B SUBUNIT FAMILY PROTEIN (AFU_ORTHOLOGUE AFUA_2G14290)"/>
    <property type="match status" value="1"/>
</dbReference>
<feature type="compositionally biased region" description="Basic and acidic residues" evidence="1">
    <location>
        <begin position="60"/>
        <end position="69"/>
    </location>
</feature>
<evidence type="ECO:0000313" key="2">
    <source>
        <dbReference type="EMBL" id="KNZ54349.1"/>
    </source>
</evidence>
<dbReference type="VEuPathDB" id="FungiDB:VP01_2969g1"/>
<proteinExistence type="predicted"/>
<organism evidence="2 3">
    <name type="scientific">Puccinia sorghi</name>
    <dbReference type="NCBI Taxonomy" id="27349"/>
    <lineage>
        <taxon>Eukaryota</taxon>
        <taxon>Fungi</taxon>
        <taxon>Dikarya</taxon>
        <taxon>Basidiomycota</taxon>
        <taxon>Pucciniomycotina</taxon>
        <taxon>Pucciniomycetes</taxon>
        <taxon>Pucciniales</taxon>
        <taxon>Pucciniaceae</taxon>
        <taxon>Puccinia</taxon>
    </lineage>
</organism>